<gene>
    <name evidence="9" type="ORF">A4R26_16940</name>
</gene>
<comment type="caution">
    <text evidence="9">The sequence shown here is derived from an EMBL/GenBank/DDBJ whole genome shotgun (WGS) entry which is preliminary data.</text>
</comment>
<feature type="transmembrane region" description="Helical" evidence="7">
    <location>
        <begin position="69"/>
        <end position="102"/>
    </location>
</feature>
<dbReference type="Proteomes" id="UP000192276">
    <property type="component" value="Unassembled WGS sequence"/>
</dbReference>
<proteinExistence type="predicted"/>
<keyword evidence="2 7" id="KW-0812">Transmembrane</keyword>
<keyword evidence="5" id="KW-1015">Disulfide bond</keyword>
<keyword evidence="4 7" id="KW-0472">Membrane</keyword>
<dbReference type="PANTHER" id="PTHR12639">
    <property type="entry name" value="VITAMIN K-DEPENDENT GAMMA-CARBOXYLASE"/>
    <property type="match status" value="1"/>
</dbReference>
<accession>A0A1V9FZF2</accession>
<keyword evidence="6" id="KW-0456">Lyase</keyword>
<feature type="transmembrane region" description="Helical" evidence="7">
    <location>
        <begin position="12"/>
        <end position="31"/>
    </location>
</feature>
<evidence type="ECO:0000256" key="2">
    <source>
        <dbReference type="ARBA" id="ARBA00022692"/>
    </source>
</evidence>
<dbReference type="GO" id="GO:0012505">
    <property type="term" value="C:endomembrane system"/>
    <property type="evidence" value="ECO:0007669"/>
    <property type="project" value="UniProtKB-SubCell"/>
</dbReference>
<evidence type="ECO:0000313" key="10">
    <source>
        <dbReference type="Proteomes" id="UP000192276"/>
    </source>
</evidence>
<dbReference type="GO" id="GO:0019842">
    <property type="term" value="F:vitamin binding"/>
    <property type="evidence" value="ECO:0007669"/>
    <property type="project" value="TreeGrafter"/>
</dbReference>
<evidence type="ECO:0000259" key="8">
    <source>
        <dbReference type="SMART" id="SM00752"/>
    </source>
</evidence>
<keyword evidence="10" id="KW-1185">Reference proteome</keyword>
<feature type="transmembrane region" description="Helical" evidence="7">
    <location>
        <begin position="204"/>
        <end position="225"/>
    </location>
</feature>
<dbReference type="GO" id="GO:0008488">
    <property type="term" value="F:gamma-glutamyl carboxylase activity"/>
    <property type="evidence" value="ECO:0007669"/>
    <property type="project" value="InterPro"/>
</dbReference>
<dbReference type="AlphaFoldDB" id="A0A1V9FZF2"/>
<dbReference type="STRING" id="550983.A4R26_16940"/>
<sequence>MAINTQRWEQPVPIAPLVTFRITFGLLMFFSTLRFWWRGWVDAVYVSPNFHFTYWGFEWVQPFGKPGMYLVFSIITLAALLIAAGLFYRVAAVLFFICFTYVELIDVTTYLNHYYFISLVAFIMIWLPANRSYSIDVFIKPVSKRLYVPAWTIGIIRFQMGIVYFFAGLAKLNTDWLIHAQPMTTWLPAKSHLPLVGPLLYKEWVAYLFSWFGALYDLFIVFFLLNKRTRPVAYCFVLIFHIATAIFFPGIGMFPYVMIVSSLIFFSAPFHQRLLSLLPGYKQEDAPSTAYSFTYKKWLYGTMLVYIFFQCIVPFRYLLYPDHLFWSEEGYRFSWRVMLMEKAGAAYFTVKDKTGKQFYEVNNAEFLTPLQEKMMSTQPDMILKYAHYLAGVYEKRGIAQPRVYGEVYVSLNGAGSRLFIDSSVNLAAEPFSWKHYHWILPYKTERLK</sequence>
<feature type="transmembrane region" description="Helical" evidence="7">
    <location>
        <begin position="146"/>
        <end position="167"/>
    </location>
</feature>
<dbReference type="EMBL" id="LWBP01000100">
    <property type="protein sequence ID" value="OQP63712.1"/>
    <property type="molecule type" value="Genomic_DNA"/>
</dbReference>
<feature type="transmembrane region" description="Helical" evidence="7">
    <location>
        <begin position="298"/>
        <end position="319"/>
    </location>
</feature>
<keyword evidence="3 7" id="KW-1133">Transmembrane helix</keyword>
<dbReference type="Pfam" id="PF22777">
    <property type="entry name" value="VKGC_lumenal_dom"/>
    <property type="match status" value="1"/>
</dbReference>
<evidence type="ECO:0000256" key="1">
    <source>
        <dbReference type="ARBA" id="ARBA00004127"/>
    </source>
</evidence>
<feature type="transmembrane region" description="Helical" evidence="7">
    <location>
        <begin position="232"/>
        <end position="265"/>
    </location>
</feature>
<feature type="transmembrane region" description="Helical" evidence="7">
    <location>
        <begin position="114"/>
        <end position="134"/>
    </location>
</feature>
<dbReference type="InterPro" id="IPR011020">
    <property type="entry name" value="HTTM-like"/>
</dbReference>
<reference evidence="10" key="1">
    <citation type="submission" date="2016-04" db="EMBL/GenBank/DDBJ databases">
        <authorList>
            <person name="Chen L."/>
            <person name="Zhuang W."/>
            <person name="Wang G."/>
        </authorList>
    </citation>
    <scope>NUCLEOTIDE SEQUENCE [LARGE SCALE GENOMIC DNA]</scope>
    <source>
        <strain evidence="10">208</strain>
    </source>
</reference>
<comment type="subcellular location">
    <subcellularLocation>
        <location evidence="1">Endomembrane system</location>
        <topology evidence="1">Multi-pass membrane protein</topology>
    </subcellularLocation>
</comment>
<name>A0A1V9FZF2_9BACT</name>
<feature type="domain" description="HTTM-like" evidence="8">
    <location>
        <begin position="9"/>
        <end position="270"/>
    </location>
</feature>
<evidence type="ECO:0000313" key="9">
    <source>
        <dbReference type="EMBL" id="OQP63712.1"/>
    </source>
</evidence>
<dbReference type="InterPro" id="IPR053934">
    <property type="entry name" value="HTTM_dom"/>
</dbReference>
<evidence type="ECO:0000256" key="3">
    <source>
        <dbReference type="ARBA" id="ARBA00022989"/>
    </source>
</evidence>
<organism evidence="9 10">
    <name type="scientific">Niastella populi</name>
    <dbReference type="NCBI Taxonomy" id="550983"/>
    <lineage>
        <taxon>Bacteria</taxon>
        <taxon>Pseudomonadati</taxon>
        <taxon>Bacteroidota</taxon>
        <taxon>Chitinophagia</taxon>
        <taxon>Chitinophagales</taxon>
        <taxon>Chitinophagaceae</taxon>
        <taxon>Niastella</taxon>
    </lineage>
</organism>
<evidence type="ECO:0000256" key="4">
    <source>
        <dbReference type="ARBA" id="ARBA00023136"/>
    </source>
</evidence>
<evidence type="ECO:0000256" key="6">
    <source>
        <dbReference type="ARBA" id="ARBA00023239"/>
    </source>
</evidence>
<dbReference type="PANTHER" id="PTHR12639:SF7">
    <property type="entry name" value="HTTM DOMAIN-CONTAINING PROTEIN"/>
    <property type="match status" value="1"/>
</dbReference>
<protein>
    <submittedName>
        <fullName evidence="9">Deoxyribonuclease HsdR</fullName>
    </submittedName>
</protein>
<dbReference type="Pfam" id="PF05090">
    <property type="entry name" value="HTTM"/>
    <property type="match status" value="1"/>
</dbReference>
<evidence type="ECO:0000256" key="5">
    <source>
        <dbReference type="ARBA" id="ARBA00023157"/>
    </source>
</evidence>
<dbReference type="InterPro" id="IPR053935">
    <property type="entry name" value="VKGC_lumenal_dom"/>
</dbReference>
<evidence type="ECO:0000256" key="7">
    <source>
        <dbReference type="SAM" id="Phobius"/>
    </source>
</evidence>
<dbReference type="InterPro" id="IPR007782">
    <property type="entry name" value="VKG_COase"/>
</dbReference>
<dbReference type="SMART" id="SM00752">
    <property type="entry name" value="HTTM"/>
    <property type="match status" value="1"/>
</dbReference>